<evidence type="ECO:0000313" key="2">
    <source>
        <dbReference type="EMBL" id="SCP95016.1"/>
    </source>
</evidence>
<feature type="region of interest" description="Disordered" evidence="1">
    <location>
        <begin position="1"/>
        <end position="20"/>
    </location>
</feature>
<dbReference type="PANTHER" id="PTHR41260">
    <property type="entry name" value="PROTEIN ECSC"/>
    <property type="match status" value="1"/>
</dbReference>
<dbReference type="RefSeq" id="WP_169823555.1">
    <property type="nucleotide sequence ID" value="NZ_FMKA01000001.1"/>
</dbReference>
<accession>A0A1D3TNU2</accession>
<evidence type="ECO:0000256" key="1">
    <source>
        <dbReference type="SAM" id="MobiDB-lite"/>
    </source>
</evidence>
<dbReference type="Proteomes" id="UP000199315">
    <property type="component" value="Unassembled WGS sequence"/>
</dbReference>
<sequence length="284" mass="32353">MKTSEKVQERNSEREDRRRSRILERQLRDIEKQEQKILNQKENAFVKSKISPVMDKLQNMVPPKLKSALNTAFFKGFHLVFEKGNDYIEKTYDKDRIRAEFDMSNYAVDRAMKRKHIRKLDRQSGQTKTLNASISALEGGVLGLLGIGLPDIPLFIAVILRTVNEIALSYGYQYETDQEKAYMLYLIGGAMSKDDTQKEFDRKVEMTGEMIDKGGRIPIDLEEIIRETSDALSDALLTAKFVQGLPLIGVVGGVINPAVINKIGRYAGIKYKKRYLLGKTVDQK</sequence>
<dbReference type="InterPro" id="IPR024787">
    <property type="entry name" value="EcsC"/>
</dbReference>
<proteinExistence type="predicted"/>
<dbReference type="PANTHER" id="PTHR41260:SF1">
    <property type="entry name" value="PROTEIN ECSC"/>
    <property type="match status" value="1"/>
</dbReference>
<gene>
    <name evidence="2" type="ORF">SAMN05421730_1001242</name>
</gene>
<protein>
    <submittedName>
        <fullName evidence="2">EcsC protein family protein</fullName>
    </submittedName>
</protein>
<dbReference type="STRING" id="1619234.SAMN05421730_1001242"/>
<dbReference type="Pfam" id="PF12787">
    <property type="entry name" value="EcsC"/>
    <property type="match status" value="1"/>
</dbReference>
<dbReference type="AlphaFoldDB" id="A0A1D3TNU2"/>
<organism evidence="2 3">
    <name type="scientific">Anaerobium acetethylicum</name>
    <dbReference type="NCBI Taxonomy" id="1619234"/>
    <lineage>
        <taxon>Bacteria</taxon>
        <taxon>Bacillati</taxon>
        <taxon>Bacillota</taxon>
        <taxon>Clostridia</taxon>
        <taxon>Lachnospirales</taxon>
        <taxon>Lachnospiraceae</taxon>
        <taxon>Anaerobium</taxon>
    </lineage>
</organism>
<evidence type="ECO:0000313" key="3">
    <source>
        <dbReference type="Proteomes" id="UP000199315"/>
    </source>
</evidence>
<keyword evidence="3" id="KW-1185">Reference proteome</keyword>
<name>A0A1D3TNU2_9FIRM</name>
<reference evidence="2 3" key="1">
    <citation type="submission" date="2016-09" db="EMBL/GenBank/DDBJ databases">
        <authorList>
            <person name="Capua I."/>
            <person name="De Benedictis P."/>
            <person name="Joannis T."/>
            <person name="Lombin L.H."/>
            <person name="Cattoli G."/>
        </authorList>
    </citation>
    <scope>NUCLEOTIDE SEQUENCE [LARGE SCALE GENOMIC DNA]</scope>
    <source>
        <strain evidence="2 3">GluBS11</strain>
    </source>
</reference>
<dbReference type="EMBL" id="FMKA01000001">
    <property type="protein sequence ID" value="SCP95016.1"/>
    <property type="molecule type" value="Genomic_DNA"/>
</dbReference>